<dbReference type="PRINTS" id="PR00320">
    <property type="entry name" value="GPROTEINBRPT"/>
</dbReference>
<proteinExistence type="predicted"/>
<dbReference type="SUPFAM" id="SSF50998">
    <property type="entry name" value="Quinoprotein alcohol dehydrogenase-like"/>
    <property type="match status" value="1"/>
</dbReference>
<reference evidence="5" key="1">
    <citation type="journal article" date="2019" name="bioRxiv">
        <title>The Genome of the Zebra Mussel, Dreissena polymorpha: A Resource for Invasive Species Research.</title>
        <authorList>
            <person name="McCartney M.A."/>
            <person name="Auch B."/>
            <person name="Kono T."/>
            <person name="Mallez S."/>
            <person name="Zhang Y."/>
            <person name="Obille A."/>
            <person name="Becker A."/>
            <person name="Abrahante J.E."/>
            <person name="Garbe J."/>
            <person name="Badalamenti J.P."/>
            <person name="Herman A."/>
            <person name="Mangelson H."/>
            <person name="Liachko I."/>
            <person name="Sullivan S."/>
            <person name="Sone E.D."/>
            <person name="Koren S."/>
            <person name="Silverstein K.A.T."/>
            <person name="Beckman K.B."/>
            <person name="Gohl D.M."/>
        </authorList>
    </citation>
    <scope>NUCLEOTIDE SEQUENCE</scope>
    <source>
        <strain evidence="5">Duluth1</strain>
        <tissue evidence="5">Whole animal</tissue>
    </source>
</reference>
<evidence type="ECO:0000256" key="1">
    <source>
        <dbReference type="ARBA" id="ARBA00022574"/>
    </source>
</evidence>
<dbReference type="InterPro" id="IPR015943">
    <property type="entry name" value="WD40/YVTN_repeat-like_dom_sf"/>
</dbReference>
<evidence type="ECO:0000313" key="6">
    <source>
        <dbReference type="Proteomes" id="UP000828390"/>
    </source>
</evidence>
<feature type="repeat" description="WD" evidence="3">
    <location>
        <begin position="802"/>
        <end position="843"/>
    </location>
</feature>
<dbReference type="PANTHER" id="PTHR19848:SF8">
    <property type="entry name" value="F-BOX AND WD REPEAT DOMAIN CONTAINING 7"/>
    <property type="match status" value="1"/>
</dbReference>
<comment type="caution">
    <text evidence="5">The sequence shown here is derived from an EMBL/GenBank/DDBJ whole genome shotgun (WGS) entry which is preliminary data.</text>
</comment>
<sequence length="932" mass="102188">MSSSAYSSNYQSNTMQSYGSGGGTMDRGYTGQYLSQSSGDGIPDYDMPVAGTLTSGNSYSSSTLNTHYNYQVANSAYSTRLITVVPPKTDTYTSVLNIIMTSGKNQSISPRSDIYCAALAPSRDQGFVDRSEDIIVEHSPQLLMVRSKINQSLLNDSRANGNTTVEGDVTSKVQIHTGPAPFAMYSNKSYFEMPKDKETLQITTKNANTTRRTSLQVPSNIKTTVSRNGYERLESCSSETNINSMTSSEMTSSKSRKRDEHSRDDLYESTATITSEIQLGSVDSDLDDRPFAHQFEKNILDLSLEDFKSNFADNIYAKVDKTLKTEKSHTVSSKTDFEMTNMTSESSSRTEFGGYTVTCTAQLKGDRTADTVSELQETRIAFNDTLKNLEQFADIDIDFEDSHGAVGTDAYLGGNQIERSENVISFTTPSLIKKTGNTAIKESGTSHFQTERIELSETAYSCVNETRDQKAFQVTIIDTTDNGRNLDAELNTSVHELLAGMDVPEDRWAAAHALTGDAGEADTYQVQNLKTVTINKQGQYVMSSGMASGGAVTPGAAADEVRVDCCLMTSDGRNVVTGSSLGPPQVWDMQNGELQNIMKGDTIGSTHLHLVCGDRLLVGAVHADMEINEYSCRKGVVNHTLQIWDFMTGRPLSMAEGEYCSAICPMSDSDKVLFGRTDKFGDATSIIAWDLMGNQMIKEMRYDAPVGNNDYISYLNKSKNDRYIVAGFTNSFDNNAEFMTFDMTLTSYNISEPAMLKLDANPEVTAILPKDEAVTGLRNGDLVIWGIRNAQPSRQLLGSGGAHAHTREVKCVALSEDGRYLVSGSADGTLKVWDMNTERPVQTLQGHTDEVWCTAISSDNEIVVSGSADGTIRLWRVKNGTEMCVFNCGVDIFYVTMSRDKGTIVALGDKFLARKLIMLQVVRTKIKKIVSS</sequence>
<evidence type="ECO:0000256" key="2">
    <source>
        <dbReference type="ARBA" id="ARBA00022737"/>
    </source>
</evidence>
<evidence type="ECO:0000313" key="5">
    <source>
        <dbReference type="EMBL" id="KAH3752066.1"/>
    </source>
</evidence>
<dbReference type="EMBL" id="JAIWYP010000010">
    <property type="protein sequence ID" value="KAH3752066.1"/>
    <property type="molecule type" value="Genomic_DNA"/>
</dbReference>
<dbReference type="InterPro" id="IPR001680">
    <property type="entry name" value="WD40_rpt"/>
</dbReference>
<keyword evidence="1 3" id="KW-0853">WD repeat</keyword>
<dbReference type="InterPro" id="IPR011047">
    <property type="entry name" value="Quinoprotein_ADH-like_sf"/>
</dbReference>
<dbReference type="Gene3D" id="2.130.10.10">
    <property type="entry name" value="YVTN repeat-like/Quinoprotein amine dehydrogenase"/>
    <property type="match status" value="2"/>
</dbReference>
<evidence type="ECO:0000256" key="3">
    <source>
        <dbReference type="PROSITE-ProRule" id="PRU00221"/>
    </source>
</evidence>
<dbReference type="SMART" id="SM00320">
    <property type="entry name" value="WD40"/>
    <property type="match status" value="2"/>
</dbReference>
<organism evidence="5 6">
    <name type="scientific">Dreissena polymorpha</name>
    <name type="common">Zebra mussel</name>
    <name type="synonym">Mytilus polymorpha</name>
    <dbReference type="NCBI Taxonomy" id="45954"/>
    <lineage>
        <taxon>Eukaryota</taxon>
        <taxon>Metazoa</taxon>
        <taxon>Spiralia</taxon>
        <taxon>Lophotrochozoa</taxon>
        <taxon>Mollusca</taxon>
        <taxon>Bivalvia</taxon>
        <taxon>Autobranchia</taxon>
        <taxon>Heteroconchia</taxon>
        <taxon>Euheterodonta</taxon>
        <taxon>Imparidentia</taxon>
        <taxon>Neoheterodontei</taxon>
        <taxon>Myida</taxon>
        <taxon>Dreissenoidea</taxon>
        <taxon>Dreissenidae</taxon>
        <taxon>Dreissena</taxon>
    </lineage>
</organism>
<feature type="region of interest" description="Disordered" evidence="4">
    <location>
        <begin position="239"/>
        <end position="265"/>
    </location>
</feature>
<keyword evidence="2" id="KW-0677">Repeat</keyword>
<dbReference type="PROSITE" id="PS50294">
    <property type="entry name" value="WD_REPEATS_REGION"/>
    <property type="match status" value="2"/>
</dbReference>
<dbReference type="PROSITE" id="PS50082">
    <property type="entry name" value="WD_REPEATS_2"/>
    <property type="match status" value="2"/>
</dbReference>
<protein>
    <submittedName>
        <fullName evidence="5">Uncharacterized protein</fullName>
    </submittedName>
</protein>
<accession>A0A9D4I6R0</accession>
<dbReference type="PANTHER" id="PTHR19848">
    <property type="entry name" value="WD40 REPEAT PROTEIN"/>
    <property type="match status" value="1"/>
</dbReference>
<dbReference type="InterPro" id="IPR020472">
    <property type="entry name" value="WD40_PAC1"/>
</dbReference>
<evidence type="ECO:0000256" key="4">
    <source>
        <dbReference type="SAM" id="MobiDB-lite"/>
    </source>
</evidence>
<feature type="compositionally biased region" description="Low complexity" evidence="4">
    <location>
        <begin position="244"/>
        <end position="253"/>
    </location>
</feature>
<dbReference type="InterPro" id="IPR019775">
    <property type="entry name" value="WD40_repeat_CS"/>
</dbReference>
<dbReference type="AlphaFoldDB" id="A0A9D4I6R0"/>
<dbReference type="Pfam" id="PF23869">
    <property type="entry name" value="Beta-prop_WDR75_1st"/>
    <property type="match status" value="1"/>
</dbReference>
<dbReference type="PROSITE" id="PS00678">
    <property type="entry name" value="WD_REPEATS_1"/>
    <property type="match status" value="1"/>
</dbReference>
<gene>
    <name evidence="5" type="ORF">DPMN_186676</name>
</gene>
<name>A0A9D4I6R0_DREPO</name>
<dbReference type="Proteomes" id="UP000828390">
    <property type="component" value="Unassembled WGS sequence"/>
</dbReference>
<feature type="repeat" description="WD" evidence="3">
    <location>
        <begin position="844"/>
        <end position="885"/>
    </location>
</feature>
<reference evidence="5" key="2">
    <citation type="submission" date="2020-11" db="EMBL/GenBank/DDBJ databases">
        <authorList>
            <person name="McCartney M.A."/>
            <person name="Auch B."/>
            <person name="Kono T."/>
            <person name="Mallez S."/>
            <person name="Becker A."/>
            <person name="Gohl D.M."/>
            <person name="Silverstein K.A.T."/>
            <person name="Koren S."/>
            <person name="Bechman K.B."/>
            <person name="Herman A."/>
            <person name="Abrahante J.E."/>
            <person name="Garbe J."/>
        </authorList>
    </citation>
    <scope>NUCLEOTIDE SEQUENCE</scope>
    <source>
        <strain evidence="5">Duluth1</strain>
        <tissue evidence="5">Whole animal</tissue>
    </source>
</reference>
<keyword evidence="6" id="KW-1185">Reference proteome</keyword>